<dbReference type="STRING" id="871968.DESME_02470"/>
<dbReference type="AlphaFoldDB" id="W0E5A0"/>
<dbReference type="PANTHER" id="PTHR42842">
    <property type="entry name" value="FAD/NAD(P)-BINDING OXIDOREDUCTASE"/>
    <property type="match status" value="1"/>
</dbReference>
<sequence length="536" mass="58726">MDLIWTNIRVPVEEEESLLISRMAHKLRVPPQSISGLRIVRRSLDARKKPQLFFSYTLTFNLELPIKEVQRILSRNRDLKPEPIEEPILLSKPDKRLTHRPIVIGAGPAGYFAALALAQKGYAPLVLERGDAVIERTRKVNEFWESGNLDTESNVQFGEGGAGTFSDGKLTTRISDRRITEVLHAFVKAGAPTEIQYLAKAHIGTDILKQVVQGLRQEIIALGGEVRFRTKLTGLQKTTEKMTGVGVNGNEEIPAEAVILAIGHSARDTYEMLLDHEIQIEQKAFAIGLRIEHPQELINRSQYGVEEHPKLGPADYQLTYQDQLTGRGAYAFCMCPGGKVVAAASEEERLVTNGMSVYRRDSGIANSALVVTVGQNDFGSSHPLAGIEFQRHWEHQAFLAGGRNYYAPVQCVPDFLKGQESDDFSCPSSYIPGVTAVDLHHVLPKPVSEVLERALTSFDHKIKGFAGETATLTGVETRTSAPIRITRDENGEALGIKGLFPAGEGAGYAGGIISAAVDGIRAAERLMAQYAPVGRS</sequence>
<feature type="domain" description="FAD/NAD(P)-binding" evidence="1">
    <location>
        <begin position="102"/>
        <end position="268"/>
    </location>
</feature>
<feature type="domain" description="FAD-dependent protein C-terminal" evidence="2">
    <location>
        <begin position="284"/>
        <end position="479"/>
    </location>
</feature>
<keyword evidence="4" id="KW-1185">Reference proteome</keyword>
<reference evidence="3 4" key="1">
    <citation type="submission" date="2013-12" db="EMBL/GenBank/DDBJ databases">
        <authorList>
            <consortium name="DOE Joint Genome Institute"/>
            <person name="Smidt H."/>
            <person name="Huntemann M."/>
            <person name="Han J."/>
            <person name="Chen A."/>
            <person name="Kyrpides N."/>
            <person name="Mavromatis K."/>
            <person name="Markowitz V."/>
            <person name="Palaniappan K."/>
            <person name="Ivanova N."/>
            <person name="Schaumberg A."/>
            <person name="Pati A."/>
            <person name="Liolios K."/>
            <person name="Nordberg H.P."/>
            <person name="Cantor M.N."/>
            <person name="Hua S.X."/>
            <person name="Woyke T."/>
        </authorList>
    </citation>
    <scope>NUCLEOTIDE SEQUENCE [LARGE SCALE GENOMIC DNA]</scope>
    <source>
        <strain evidence="4">DSM 15288</strain>
    </source>
</reference>
<dbReference type="Pfam" id="PF07992">
    <property type="entry name" value="Pyr_redox_2"/>
    <property type="match status" value="1"/>
</dbReference>
<dbReference type="Proteomes" id="UP000010847">
    <property type="component" value="Chromosome"/>
</dbReference>
<dbReference type="Gene3D" id="3.30.70.2700">
    <property type="match status" value="1"/>
</dbReference>
<dbReference type="OrthoDB" id="9762921at2"/>
<dbReference type="HOGENOM" id="CLU_028644_3_0_9"/>
<gene>
    <name evidence="3" type="ORF">DESME_02470</name>
</gene>
<dbReference type="eggNOG" id="COG2509">
    <property type="taxonomic scope" value="Bacteria"/>
</dbReference>
<dbReference type="Gene3D" id="3.50.50.60">
    <property type="entry name" value="FAD/NAD(P)-binding domain"/>
    <property type="match status" value="2"/>
</dbReference>
<evidence type="ECO:0000313" key="3">
    <source>
        <dbReference type="EMBL" id="AHF06050.1"/>
    </source>
</evidence>
<evidence type="ECO:0000259" key="2">
    <source>
        <dbReference type="Pfam" id="PF21688"/>
    </source>
</evidence>
<dbReference type="GO" id="GO:0016491">
    <property type="term" value="F:oxidoreductase activity"/>
    <property type="evidence" value="ECO:0007669"/>
    <property type="project" value="InterPro"/>
</dbReference>
<evidence type="ECO:0000313" key="4">
    <source>
        <dbReference type="Proteomes" id="UP000010847"/>
    </source>
</evidence>
<dbReference type="InterPro" id="IPR028348">
    <property type="entry name" value="FAD-binding_protein"/>
</dbReference>
<dbReference type="PANTHER" id="PTHR42842:SF3">
    <property type="entry name" value="FAD_NAD(P)-BINDING OXIDOREDUCTASE FAMILY PROTEIN"/>
    <property type="match status" value="1"/>
</dbReference>
<proteinExistence type="predicted"/>
<dbReference type="PIRSF" id="PIRSF038984">
    <property type="entry name" value="FAD_binding_protein"/>
    <property type="match status" value="1"/>
</dbReference>
<accession>W0E5A0</accession>
<dbReference type="EMBL" id="CP007032">
    <property type="protein sequence ID" value="AHF06050.1"/>
    <property type="molecule type" value="Genomic_DNA"/>
</dbReference>
<dbReference type="InterPro" id="IPR049516">
    <property type="entry name" value="FAD-depend_C"/>
</dbReference>
<dbReference type="KEGG" id="dmt:DESME_02470"/>
<dbReference type="PRINTS" id="PR00411">
    <property type="entry name" value="PNDRDTASEI"/>
</dbReference>
<dbReference type="InterPro" id="IPR023753">
    <property type="entry name" value="FAD/NAD-binding_dom"/>
</dbReference>
<dbReference type="InterPro" id="IPR036188">
    <property type="entry name" value="FAD/NAD-bd_sf"/>
</dbReference>
<dbReference type="SUPFAM" id="SSF51905">
    <property type="entry name" value="FAD/NAD(P)-binding domain"/>
    <property type="match status" value="1"/>
</dbReference>
<name>W0E5A0_9FIRM</name>
<dbReference type="Pfam" id="PF21688">
    <property type="entry name" value="FAD-depend_C"/>
    <property type="match status" value="1"/>
</dbReference>
<dbReference type="RefSeq" id="WP_006716513.1">
    <property type="nucleotide sequence ID" value="NZ_CP007032.1"/>
</dbReference>
<protein>
    <submittedName>
        <fullName evidence="3">Uncharacterized protein</fullName>
    </submittedName>
</protein>
<organism evidence="3 4">
    <name type="scientific">Desulfitobacterium metallireducens DSM 15288</name>
    <dbReference type="NCBI Taxonomy" id="871968"/>
    <lineage>
        <taxon>Bacteria</taxon>
        <taxon>Bacillati</taxon>
        <taxon>Bacillota</taxon>
        <taxon>Clostridia</taxon>
        <taxon>Eubacteriales</taxon>
        <taxon>Desulfitobacteriaceae</taxon>
        <taxon>Desulfitobacterium</taxon>
    </lineage>
</organism>
<evidence type="ECO:0000259" key="1">
    <source>
        <dbReference type="Pfam" id="PF07992"/>
    </source>
</evidence>